<dbReference type="PANTHER" id="PTHR46719:SF7">
    <property type="entry name" value="RING-H2 FINGER PROTEIN ATL71-RELATED"/>
    <property type="match status" value="1"/>
</dbReference>
<dbReference type="SUPFAM" id="SSF57850">
    <property type="entry name" value="RING/U-box"/>
    <property type="match status" value="2"/>
</dbReference>
<sequence length="268" mass="29442">MSSNDGSSEFSRYSYGIGVSVGIILIIVVITLLSHFCNRRSTAPLPSDNPSSTTSNSLTNVTTQPDDESITTGLDDATLRSFPKLLYAHAKLHKDKSTASCCCSVCLADYKDKDMLRLLPDCGHLFHLKCVDPWLRLNPTCPICRNSPLPTPLAEVAPLAARLDRMGIDEATLAACPKLLSSQLVKHLDDDHVKNGSTASNNSCCSICLGYYNERDLLFHVKCITHWLRLNPTCPICRSSPTNPNNHTSLFIPNILQITSLQIDPQDE</sequence>
<evidence type="ECO:0000313" key="6">
    <source>
        <dbReference type="Proteomes" id="UP000813462"/>
    </source>
</evidence>
<dbReference type="PANTHER" id="PTHR46719">
    <property type="entry name" value="TRANSCRIPTION FACTOR C2H2 FAMILY-RELATED"/>
    <property type="match status" value="1"/>
</dbReference>
<accession>A0A978VMW3</accession>
<dbReference type="GO" id="GO:0008270">
    <property type="term" value="F:zinc ion binding"/>
    <property type="evidence" value="ECO:0007669"/>
    <property type="project" value="UniProtKB-KW"/>
</dbReference>
<dbReference type="InterPro" id="IPR045899">
    <property type="entry name" value="ATL71-like"/>
</dbReference>
<keyword evidence="3" id="KW-0472">Membrane</keyword>
<feature type="region of interest" description="Disordered" evidence="2">
    <location>
        <begin position="43"/>
        <end position="72"/>
    </location>
</feature>
<evidence type="ECO:0000256" key="3">
    <source>
        <dbReference type="SAM" id="Phobius"/>
    </source>
</evidence>
<keyword evidence="1" id="KW-0863">Zinc-finger</keyword>
<comment type="caution">
    <text evidence="5">The sequence shown here is derived from an EMBL/GenBank/DDBJ whole genome shotgun (WGS) entry which is preliminary data.</text>
</comment>
<dbReference type="Pfam" id="PF13639">
    <property type="entry name" value="zf-RING_2"/>
    <property type="match status" value="1"/>
</dbReference>
<feature type="compositionally biased region" description="Low complexity" evidence="2">
    <location>
        <begin position="44"/>
        <end position="63"/>
    </location>
</feature>
<dbReference type="CDD" id="cd16461">
    <property type="entry name" value="RING-H2_EL5-like"/>
    <property type="match status" value="1"/>
</dbReference>
<evidence type="ECO:0000256" key="1">
    <source>
        <dbReference type="PROSITE-ProRule" id="PRU00175"/>
    </source>
</evidence>
<feature type="domain" description="RING-type" evidence="4">
    <location>
        <begin position="103"/>
        <end position="145"/>
    </location>
</feature>
<gene>
    <name evidence="5" type="ORF">FEM48_Zijuj03G0033800</name>
</gene>
<evidence type="ECO:0000259" key="4">
    <source>
        <dbReference type="PROSITE" id="PS50089"/>
    </source>
</evidence>
<dbReference type="InterPro" id="IPR001841">
    <property type="entry name" value="Znf_RING"/>
</dbReference>
<dbReference type="InterPro" id="IPR013083">
    <property type="entry name" value="Znf_RING/FYVE/PHD"/>
</dbReference>
<keyword evidence="3" id="KW-0812">Transmembrane</keyword>
<proteinExistence type="predicted"/>
<dbReference type="AlphaFoldDB" id="A0A978VMW3"/>
<dbReference type="Gene3D" id="3.30.40.10">
    <property type="entry name" value="Zinc/RING finger domain, C3HC4 (zinc finger)"/>
    <property type="match status" value="2"/>
</dbReference>
<reference evidence="5" key="1">
    <citation type="journal article" date="2021" name="Front. Plant Sci.">
        <title>Chromosome-Scale Genome Assembly for Chinese Sour Jujube and Insights Into Its Genome Evolution and Domestication Signature.</title>
        <authorList>
            <person name="Shen L.-Y."/>
            <person name="Luo H."/>
            <person name="Wang X.-L."/>
            <person name="Wang X.-M."/>
            <person name="Qiu X.-J."/>
            <person name="Liu H."/>
            <person name="Zhou S.-S."/>
            <person name="Jia K.-H."/>
            <person name="Nie S."/>
            <person name="Bao Y.-T."/>
            <person name="Zhang R.-G."/>
            <person name="Yun Q.-Z."/>
            <person name="Chai Y.-H."/>
            <person name="Lu J.-Y."/>
            <person name="Li Y."/>
            <person name="Zhao S.-W."/>
            <person name="Mao J.-F."/>
            <person name="Jia S.-G."/>
            <person name="Mao Y.-M."/>
        </authorList>
    </citation>
    <scope>NUCLEOTIDE SEQUENCE</scope>
    <source>
        <strain evidence="5">AT0</strain>
        <tissue evidence="5">Leaf</tissue>
    </source>
</reference>
<feature type="transmembrane region" description="Helical" evidence="3">
    <location>
        <begin position="12"/>
        <end position="33"/>
    </location>
</feature>
<dbReference type="PROSITE" id="PS50089">
    <property type="entry name" value="ZF_RING_2"/>
    <property type="match status" value="1"/>
</dbReference>
<dbReference type="SMART" id="SM00184">
    <property type="entry name" value="RING"/>
    <property type="match status" value="2"/>
</dbReference>
<keyword evidence="1" id="KW-0479">Metal-binding</keyword>
<evidence type="ECO:0000256" key="2">
    <source>
        <dbReference type="SAM" id="MobiDB-lite"/>
    </source>
</evidence>
<keyword evidence="3" id="KW-1133">Transmembrane helix</keyword>
<dbReference type="EMBL" id="JAEACU010000003">
    <property type="protein sequence ID" value="KAH7536888.1"/>
    <property type="molecule type" value="Genomic_DNA"/>
</dbReference>
<protein>
    <recommendedName>
        <fullName evidence="4">RING-type domain-containing protein</fullName>
    </recommendedName>
</protein>
<organism evidence="5 6">
    <name type="scientific">Ziziphus jujuba var. spinosa</name>
    <dbReference type="NCBI Taxonomy" id="714518"/>
    <lineage>
        <taxon>Eukaryota</taxon>
        <taxon>Viridiplantae</taxon>
        <taxon>Streptophyta</taxon>
        <taxon>Embryophyta</taxon>
        <taxon>Tracheophyta</taxon>
        <taxon>Spermatophyta</taxon>
        <taxon>Magnoliopsida</taxon>
        <taxon>eudicotyledons</taxon>
        <taxon>Gunneridae</taxon>
        <taxon>Pentapetalae</taxon>
        <taxon>rosids</taxon>
        <taxon>fabids</taxon>
        <taxon>Rosales</taxon>
        <taxon>Rhamnaceae</taxon>
        <taxon>Paliureae</taxon>
        <taxon>Ziziphus</taxon>
    </lineage>
</organism>
<name>A0A978VMW3_ZIZJJ</name>
<keyword evidence="1" id="KW-0862">Zinc</keyword>
<evidence type="ECO:0000313" key="5">
    <source>
        <dbReference type="EMBL" id="KAH7536888.1"/>
    </source>
</evidence>
<dbReference type="Proteomes" id="UP000813462">
    <property type="component" value="Unassembled WGS sequence"/>
</dbReference>